<dbReference type="AlphaFoldDB" id="A0A1H8YCY6"/>
<keyword evidence="3" id="KW-1185">Reference proteome</keyword>
<reference evidence="3" key="1">
    <citation type="submission" date="2016-10" db="EMBL/GenBank/DDBJ databases">
        <authorList>
            <person name="Varghese N."/>
            <person name="Submissions S."/>
        </authorList>
    </citation>
    <scope>NUCLEOTIDE SEQUENCE [LARGE SCALE GENOMIC DNA]</scope>
    <source>
        <strain evidence="3">DSM 44993</strain>
    </source>
</reference>
<proteinExistence type="predicted"/>
<protein>
    <recommendedName>
        <fullName evidence="4">DUF1453 domain-containing protein</fullName>
    </recommendedName>
</protein>
<feature type="transmembrane region" description="Helical" evidence="1">
    <location>
        <begin position="6"/>
        <end position="22"/>
    </location>
</feature>
<feature type="transmembrane region" description="Helical" evidence="1">
    <location>
        <begin position="57"/>
        <end position="77"/>
    </location>
</feature>
<feature type="transmembrane region" description="Helical" evidence="1">
    <location>
        <begin position="97"/>
        <end position="117"/>
    </location>
</feature>
<gene>
    <name evidence="2" type="ORF">SAMN04489732_113271</name>
</gene>
<organism evidence="2 3">
    <name type="scientific">Amycolatopsis saalfeldensis</name>
    <dbReference type="NCBI Taxonomy" id="394193"/>
    <lineage>
        <taxon>Bacteria</taxon>
        <taxon>Bacillati</taxon>
        <taxon>Actinomycetota</taxon>
        <taxon>Actinomycetes</taxon>
        <taxon>Pseudonocardiales</taxon>
        <taxon>Pseudonocardiaceae</taxon>
        <taxon>Amycolatopsis</taxon>
    </lineage>
</organism>
<accession>A0A1H8YCY6</accession>
<keyword evidence="1" id="KW-1133">Transmembrane helix</keyword>
<dbReference type="EMBL" id="FOEF01000013">
    <property type="protein sequence ID" value="SEP49942.1"/>
    <property type="molecule type" value="Genomic_DNA"/>
</dbReference>
<sequence>MNSATSIVIGLAVLAWVLWRQVQQRLVREDRKPTVVLILAVLGVVALAAFFKSGSPSATAIALLAGSLLVAVLFGVVRVYTVRLWRADSQLWRQGTWLTVVLWIAAIAIHLGLDFVIDANSPVKGLGNASILLYLAVTLGAQRLVVQQRANRQEQTA</sequence>
<evidence type="ECO:0000256" key="1">
    <source>
        <dbReference type="SAM" id="Phobius"/>
    </source>
</evidence>
<dbReference type="STRING" id="394193.SAMN04489732_113271"/>
<evidence type="ECO:0000313" key="2">
    <source>
        <dbReference type="EMBL" id="SEP49942.1"/>
    </source>
</evidence>
<name>A0A1H8YCY6_9PSEU</name>
<evidence type="ECO:0008006" key="4">
    <source>
        <dbReference type="Google" id="ProtNLM"/>
    </source>
</evidence>
<keyword evidence="1" id="KW-0472">Membrane</keyword>
<keyword evidence="1" id="KW-0812">Transmembrane</keyword>
<feature type="transmembrane region" description="Helical" evidence="1">
    <location>
        <begin position="129"/>
        <end position="146"/>
    </location>
</feature>
<evidence type="ECO:0000313" key="3">
    <source>
        <dbReference type="Proteomes" id="UP000198582"/>
    </source>
</evidence>
<dbReference type="Proteomes" id="UP000198582">
    <property type="component" value="Unassembled WGS sequence"/>
</dbReference>
<dbReference type="RefSeq" id="WP_091621876.1">
    <property type="nucleotide sequence ID" value="NZ_FOEF01000013.1"/>
</dbReference>
<dbReference type="OrthoDB" id="4773689at2"/>
<feature type="transmembrane region" description="Helical" evidence="1">
    <location>
        <begin position="34"/>
        <end position="51"/>
    </location>
</feature>